<dbReference type="EMBL" id="CADCTG010000351">
    <property type="protein sequence ID" value="CAA9287820.1"/>
    <property type="molecule type" value="Genomic_DNA"/>
</dbReference>
<protein>
    <submittedName>
        <fullName evidence="2">Uncharacterized protein</fullName>
    </submittedName>
</protein>
<feature type="non-terminal residue" evidence="2">
    <location>
        <position position="121"/>
    </location>
</feature>
<evidence type="ECO:0000256" key="1">
    <source>
        <dbReference type="SAM" id="Phobius"/>
    </source>
</evidence>
<reference evidence="2" key="1">
    <citation type="submission" date="2020-02" db="EMBL/GenBank/DDBJ databases">
        <authorList>
            <person name="Meier V. D."/>
        </authorList>
    </citation>
    <scope>NUCLEOTIDE SEQUENCE</scope>
    <source>
        <strain evidence="2">AVDCRST_MAG08</strain>
    </source>
</reference>
<gene>
    <name evidence="2" type="ORF">AVDCRST_MAG08-4378</name>
</gene>
<feature type="transmembrane region" description="Helical" evidence="1">
    <location>
        <begin position="33"/>
        <end position="61"/>
    </location>
</feature>
<keyword evidence="1" id="KW-0812">Transmembrane</keyword>
<keyword evidence="1" id="KW-1133">Transmembrane helix</keyword>
<name>A0A6J4JUW8_9PROT</name>
<sequence>MRRWLFLGLVAVVAAGLLGLAWAVLAPGGWSVWEALLFICFAVNAPWLGLSAATGLIGLAIRLFAADPSAAVVPGMRRKGAAASPVSSRTAVAICVRDEDMGAVVPPLEELLRDLAASGHA</sequence>
<evidence type="ECO:0000313" key="2">
    <source>
        <dbReference type="EMBL" id="CAA9287820.1"/>
    </source>
</evidence>
<accession>A0A6J4JUW8</accession>
<organism evidence="2">
    <name type="scientific">uncultured Acetobacteraceae bacterium</name>
    <dbReference type="NCBI Taxonomy" id="169975"/>
    <lineage>
        <taxon>Bacteria</taxon>
        <taxon>Pseudomonadati</taxon>
        <taxon>Pseudomonadota</taxon>
        <taxon>Alphaproteobacteria</taxon>
        <taxon>Acetobacterales</taxon>
        <taxon>Acetobacteraceae</taxon>
        <taxon>environmental samples</taxon>
    </lineage>
</organism>
<keyword evidence="1" id="KW-0472">Membrane</keyword>
<dbReference type="AlphaFoldDB" id="A0A6J4JUW8"/>
<proteinExistence type="predicted"/>